<dbReference type="GO" id="GO:0016020">
    <property type="term" value="C:membrane"/>
    <property type="evidence" value="ECO:0007669"/>
    <property type="project" value="InterPro"/>
</dbReference>
<dbReference type="Pfam" id="PF00015">
    <property type="entry name" value="MCPsignal"/>
    <property type="match status" value="1"/>
</dbReference>
<feature type="domain" description="HAMP" evidence="6">
    <location>
        <begin position="317"/>
        <end position="369"/>
    </location>
</feature>
<sequence>MGKNTNYRGIGIKFLMPILIITFLATSSIGILSYIGEKNALTRIMENMTALKVEETKGLIAEREDNVKSLKQALDKYLISVTKSIAEILKTIPEDKLNDESKRLAQSLGITEIHITDGDGVLRWGSVPDFYGFDFRTSDQTKPFLPGLTDKSFALAQDPQPRGSNKELFQYITVSRLDKPGLVQIGVIPKELQDLLDRVNVKNISKSTKVGKGGYVAILDKDGKFVSYPDDKLIGKSLKDFDWGQKVASSNKGSFKYKMNGIENLMAFEKTDKYIIMATIPTSEYYGQLSTLRNNIILSIVLNLILASFIIFVVSNKYIIKRIKNILKVVEDVGNGNLNVSIKDSDNDELGQLASGFNNTINHLKGLVLSINTTASNVTQTSDAVAQATEQTSAAGQEIAKSVSEIAGGTTNQAQEAQTSADQLFEVSKNIEDIVANTSIISEKIGEIDHQNKNSLESINILKNKFAENKEATESVSDKITLLADRSNKIGAITESISAISSQTNLLALNASIEAARAGEAGRGFAVVAEEVRKLAEQSADAAFNIDSLINEIKNDVSDAVRSINIAGKSVGESNEKLDNTVEAFYLLKDSNDSLVALVENLNSICKILSENTEKVVVSVNNIASVSQETAATTEEISAATEEQAVSFEEINGSVSKLKVLSSELLNMIMQFKVNE</sequence>
<evidence type="ECO:0000313" key="7">
    <source>
        <dbReference type="EMBL" id="MBI6871995.1"/>
    </source>
</evidence>
<dbReference type="RefSeq" id="WP_211141424.1">
    <property type="nucleotide sequence ID" value="NZ_JAEEGB010000005.1"/>
</dbReference>
<dbReference type="AlphaFoldDB" id="A0A934M2J1"/>
<keyword evidence="1 3" id="KW-0807">Transducer</keyword>
<dbReference type="Gene3D" id="1.10.8.500">
    <property type="entry name" value="HAMP domain in histidine kinase"/>
    <property type="match status" value="1"/>
</dbReference>
<dbReference type="Gene3D" id="1.10.287.950">
    <property type="entry name" value="Methyl-accepting chemotaxis protein"/>
    <property type="match status" value="1"/>
</dbReference>
<dbReference type="SMART" id="SM00283">
    <property type="entry name" value="MA"/>
    <property type="match status" value="1"/>
</dbReference>
<evidence type="ECO:0000259" key="6">
    <source>
        <dbReference type="PROSITE" id="PS50885"/>
    </source>
</evidence>
<dbReference type="PROSITE" id="PS50885">
    <property type="entry name" value="HAMP"/>
    <property type="match status" value="1"/>
</dbReference>
<dbReference type="InterPro" id="IPR004089">
    <property type="entry name" value="MCPsignal_dom"/>
</dbReference>
<keyword evidence="4" id="KW-1133">Transmembrane helix</keyword>
<proteinExistence type="inferred from homology"/>
<dbReference type="CDD" id="cd06225">
    <property type="entry name" value="HAMP"/>
    <property type="match status" value="1"/>
</dbReference>
<evidence type="ECO:0000256" key="1">
    <source>
        <dbReference type="ARBA" id="ARBA00023224"/>
    </source>
</evidence>
<feature type="transmembrane region" description="Helical" evidence="4">
    <location>
        <begin position="12"/>
        <end position="35"/>
    </location>
</feature>
<dbReference type="Gene3D" id="3.30.450.20">
    <property type="entry name" value="PAS domain"/>
    <property type="match status" value="1"/>
</dbReference>
<protein>
    <submittedName>
        <fullName evidence="7">Methyl-accepting chemotaxis protein</fullName>
    </submittedName>
</protein>
<evidence type="ECO:0000259" key="5">
    <source>
        <dbReference type="PROSITE" id="PS50111"/>
    </source>
</evidence>
<dbReference type="CDD" id="cd12912">
    <property type="entry name" value="PDC2_MCP_like"/>
    <property type="match status" value="1"/>
</dbReference>
<keyword evidence="4" id="KW-0472">Membrane</keyword>
<accession>A0A934M2J1</accession>
<dbReference type="Pfam" id="PF00672">
    <property type="entry name" value="HAMP"/>
    <property type="match status" value="1"/>
</dbReference>
<evidence type="ECO:0000256" key="2">
    <source>
        <dbReference type="ARBA" id="ARBA00029447"/>
    </source>
</evidence>
<dbReference type="GO" id="GO:0007165">
    <property type="term" value="P:signal transduction"/>
    <property type="evidence" value="ECO:0007669"/>
    <property type="project" value="UniProtKB-KW"/>
</dbReference>
<dbReference type="PROSITE" id="PS50111">
    <property type="entry name" value="CHEMOTAXIS_TRANSDUC_2"/>
    <property type="match status" value="1"/>
</dbReference>
<dbReference type="InterPro" id="IPR003660">
    <property type="entry name" value="HAMP_dom"/>
</dbReference>
<evidence type="ECO:0000313" key="8">
    <source>
        <dbReference type="Proteomes" id="UP000622687"/>
    </source>
</evidence>
<evidence type="ECO:0000256" key="4">
    <source>
        <dbReference type="SAM" id="Phobius"/>
    </source>
</evidence>
<comment type="similarity">
    <text evidence="2">Belongs to the methyl-accepting chemotaxis (MCP) protein family.</text>
</comment>
<dbReference type="SUPFAM" id="SSF58104">
    <property type="entry name" value="Methyl-accepting chemotaxis protein (MCP) signaling domain"/>
    <property type="match status" value="1"/>
</dbReference>
<dbReference type="SMART" id="SM00304">
    <property type="entry name" value="HAMP"/>
    <property type="match status" value="1"/>
</dbReference>
<name>A0A934M2J1_9CLOT</name>
<organism evidence="7 8">
    <name type="scientific">Clostridium aciditolerans</name>
    <dbReference type="NCBI Taxonomy" id="339861"/>
    <lineage>
        <taxon>Bacteria</taxon>
        <taxon>Bacillati</taxon>
        <taxon>Bacillota</taxon>
        <taxon>Clostridia</taxon>
        <taxon>Eubacteriales</taxon>
        <taxon>Clostridiaceae</taxon>
        <taxon>Clostridium</taxon>
    </lineage>
</organism>
<reference evidence="7" key="1">
    <citation type="submission" date="2020-12" db="EMBL/GenBank/DDBJ databases">
        <title>Clostridium thailandense sp. nov., a novel acetogenic bacterium isolated from peat land soil in Thailand.</title>
        <authorList>
            <person name="Chaikitkaew S."/>
            <person name="Birkeland N.K."/>
        </authorList>
    </citation>
    <scope>NUCLEOTIDE SEQUENCE</scope>
    <source>
        <strain evidence="7">DSM 17425</strain>
    </source>
</reference>
<feature type="transmembrane region" description="Helical" evidence="4">
    <location>
        <begin position="296"/>
        <end position="314"/>
    </location>
</feature>
<comment type="caution">
    <text evidence="7">The sequence shown here is derived from an EMBL/GenBank/DDBJ whole genome shotgun (WGS) entry which is preliminary data.</text>
</comment>
<evidence type="ECO:0000256" key="3">
    <source>
        <dbReference type="PROSITE-ProRule" id="PRU00284"/>
    </source>
</evidence>
<dbReference type="CDD" id="cd11386">
    <property type="entry name" value="MCP_signal"/>
    <property type="match status" value="1"/>
</dbReference>
<feature type="domain" description="Methyl-accepting transducer" evidence="5">
    <location>
        <begin position="388"/>
        <end position="645"/>
    </location>
</feature>
<dbReference type="Proteomes" id="UP000622687">
    <property type="component" value="Unassembled WGS sequence"/>
</dbReference>
<dbReference type="EMBL" id="JAEEGB010000005">
    <property type="protein sequence ID" value="MBI6871995.1"/>
    <property type="molecule type" value="Genomic_DNA"/>
</dbReference>
<gene>
    <name evidence="7" type="ORF">I6U51_04640</name>
</gene>
<dbReference type="PANTHER" id="PTHR32089:SF114">
    <property type="entry name" value="METHYL-ACCEPTING CHEMOTAXIS PROTEIN MCPB"/>
    <property type="match status" value="1"/>
</dbReference>
<keyword evidence="4" id="KW-0812">Transmembrane</keyword>
<keyword evidence="8" id="KW-1185">Reference proteome</keyword>
<dbReference type="PANTHER" id="PTHR32089">
    <property type="entry name" value="METHYL-ACCEPTING CHEMOTAXIS PROTEIN MCPB"/>
    <property type="match status" value="1"/>
</dbReference>